<feature type="transmembrane region" description="Helical" evidence="7">
    <location>
        <begin position="58"/>
        <end position="75"/>
    </location>
</feature>
<evidence type="ECO:0000256" key="5">
    <source>
        <dbReference type="ARBA" id="ARBA00023136"/>
    </source>
</evidence>
<feature type="transmembrane region" description="Helical" evidence="7">
    <location>
        <begin position="461"/>
        <end position="479"/>
    </location>
</feature>
<dbReference type="EMBL" id="JACRSY010000031">
    <property type="protein sequence ID" value="MBC8580911.1"/>
    <property type="molecule type" value="Genomic_DNA"/>
</dbReference>
<evidence type="ECO:0000256" key="3">
    <source>
        <dbReference type="ARBA" id="ARBA00022692"/>
    </source>
</evidence>
<evidence type="ECO:0000256" key="6">
    <source>
        <dbReference type="ARBA" id="ARBA00043993"/>
    </source>
</evidence>
<dbReference type="RefSeq" id="WP_249333597.1">
    <property type="nucleotide sequence ID" value="NZ_JACRSY010000031.1"/>
</dbReference>
<comment type="caution">
    <text evidence="9">The sequence shown here is derived from an EMBL/GenBank/DDBJ whole genome shotgun (WGS) entry which is preliminary data.</text>
</comment>
<dbReference type="Proteomes" id="UP000655830">
    <property type="component" value="Unassembled WGS sequence"/>
</dbReference>
<name>A0A926IFU4_9FIRM</name>
<evidence type="ECO:0000256" key="1">
    <source>
        <dbReference type="ARBA" id="ARBA00004651"/>
    </source>
</evidence>
<feature type="transmembrane region" description="Helical" evidence="7">
    <location>
        <begin position="5"/>
        <end position="23"/>
    </location>
</feature>
<keyword evidence="10" id="KW-1185">Reference proteome</keyword>
<keyword evidence="3 7" id="KW-0812">Transmembrane</keyword>
<feature type="domain" description="Integral membrane bound transporter" evidence="8">
    <location>
        <begin position="353"/>
        <end position="472"/>
    </location>
</feature>
<organism evidence="9 10">
    <name type="scientific">Zhenhengia yiwuensis</name>
    <dbReference type="NCBI Taxonomy" id="2763666"/>
    <lineage>
        <taxon>Bacteria</taxon>
        <taxon>Bacillati</taxon>
        <taxon>Bacillota</taxon>
        <taxon>Clostridia</taxon>
        <taxon>Lachnospirales</taxon>
        <taxon>Lachnospiraceae</taxon>
        <taxon>Zhenhengia</taxon>
    </lineage>
</organism>
<evidence type="ECO:0000259" key="8">
    <source>
        <dbReference type="Pfam" id="PF13515"/>
    </source>
</evidence>
<feature type="transmembrane region" description="Helical" evidence="7">
    <location>
        <begin position="29"/>
        <end position="46"/>
    </location>
</feature>
<feature type="transmembrane region" description="Helical" evidence="7">
    <location>
        <begin position="429"/>
        <end position="449"/>
    </location>
</feature>
<evidence type="ECO:0000313" key="10">
    <source>
        <dbReference type="Proteomes" id="UP000655830"/>
    </source>
</evidence>
<accession>A0A926IFU4</accession>
<gene>
    <name evidence="9" type="ORF">H8718_15435</name>
</gene>
<evidence type="ECO:0000256" key="7">
    <source>
        <dbReference type="SAM" id="Phobius"/>
    </source>
</evidence>
<keyword evidence="2" id="KW-1003">Cell membrane</keyword>
<keyword evidence="5 7" id="KW-0472">Membrane</keyword>
<dbReference type="PANTHER" id="PTHR30509:SF9">
    <property type="entry name" value="MULTIDRUG RESISTANCE PROTEIN MDTO"/>
    <property type="match status" value="1"/>
</dbReference>
<feature type="transmembrane region" description="Helical" evidence="7">
    <location>
        <begin position="343"/>
        <end position="361"/>
    </location>
</feature>
<comment type="subcellular location">
    <subcellularLocation>
        <location evidence="1">Cell membrane</location>
        <topology evidence="1">Multi-pass membrane protein</topology>
    </subcellularLocation>
</comment>
<dbReference type="GO" id="GO:0005886">
    <property type="term" value="C:plasma membrane"/>
    <property type="evidence" value="ECO:0007669"/>
    <property type="project" value="UniProtKB-SubCell"/>
</dbReference>
<proteinExistence type="inferred from homology"/>
<feature type="transmembrane region" description="Helical" evidence="7">
    <location>
        <begin position="129"/>
        <end position="147"/>
    </location>
</feature>
<dbReference type="InterPro" id="IPR049453">
    <property type="entry name" value="Memb_transporter_dom"/>
</dbReference>
<comment type="similarity">
    <text evidence="6">Belongs to the YccS/YhfK family.</text>
</comment>
<evidence type="ECO:0000256" key="4">
    <source>
        <dbReference type="ARBA" id="ARBA00022989"/>
    </source>
</evidence>
<reference evidence="9" key="1">
    <citation type="submission" date="2020-08" db="EMBL/GenBank/DDBJ databases">
        <title>Genome public.</title>
        <authorList>
            <person name="Liu C."/>
            <person name="Sun Q."/>
        </authorList>
    </citation>
    <scope>NUCLEOTIDE SEQUENCE</scope>
    <source>
        <strain evidence="9">NSJ-12</strain>
    </source>
</reference>
<evidence type="ECO:0000256" key="2">
    <source>
        <dbReference type="ARBA" id="ARBA00022475"/>
    </source>
</evidence>
<protein>
    <submittedName>
        <fullName evidence="9">FUSC family protein</fullName>
    </submittedName>
</protein>
<dbReference type="Pfam" id="PF13515">
    <property type="entry name" value="FUSC_2"/>
    <property type="match status" value="1"/>
</dbReference>
<sequence>MNKKIILSKTIVFVCIVGFITLFKTIFGAENALIGVTSITALLMFLERDLTIAPWKNTMKLIGLNLFIGCTATLASTNMWIAIPVNFMAIFILGHSLLYNLKKPMYLPFILQYLFILASPVPAEKLPMRLLALIVGAVTIMGMQLLTNKGKLTKTGNKLLERACTSLTQKAISIKEDKGYECIDKEINRTLHEFRRLLYDKRENDFYLTEEGMIKLNLSVSLQKISYLLDKMSYTGVQQEVIDDLMKYLDKLKDCLNDTAYVKQLKQVLQQLFNKYEDKQLKDTTSLEILNHLGFLENNFKALETLKEEHYNSVKKLEDIPNEYKKSIILNGAINRDSIKFSYAMRLAIGITLAGFITDFFNLSEGRWIMFTVLSLIVPIYELSKQKVKDRLFATVVGGIIVTLLFGVFQDLTIRTMILMLAGYIGSYLAAYRYSTICVTVSAIGAVALMGNTQVFTINRIIFVALGALIASLLNKFVFPFRIDDHNKQLKKMYKETIAEMFKAVYEVAQGRECKHRIKNLLIIASLIEEQLRLNNQIVVDETVEKLEKARCLLLTNIYELYIWISENKIKEVDIQHILEDIKTISNADKQDILPVIEGIQKHMDRVKGINDKVILGIMLNILQEEAI</sequence>
<dbReference type="AlphaFoldDB" id="A0A926IFU4"/>
<keyword evidence="4 7" id="KW-1133">Transmembrane helix</keyword>
<evidence type="ECO:0000313" key="9">
    <source>
        <dbReference type="EMBL" id="MBC8580911.1"/>
    </source>
</evidence>
<feature type="transmembrane region" description="Helical" evidence="7">
    <location>
        <begin position="391"/>
        <end position="409"/>
    </location>
</feature>
<dbReference type="PANTHER" id="PTHR30509">
    <property type="entry name" value="P-HYDROXYBENZOIC ACID EFFLUX PUMP SUBUNIT-RELATED"/>
    <property type="match status" value="1"/>
</dbReference>